<reference evidence="2" key="1">
    <citation type="submission" date="2016-10" db="EMBL/GenBank/DDBJ databases">
        <authorList>
            <person name="Varghese N."/>
        </authorList>
    </citation>
    <scope>NUCLEOTIDE SEQUENCE [LARGE SCALE GENOMIC DNA]</scope>
    <source>
        <strain evidence="2">DSM 17980</strain>
    </source>
</reference>
<gene>
    <name evidence="1" type="ORF">SAMN05421543_10913</name>
</gene>
<evidence type="ECO:0000313" key="2">
    <source>
        <dbReference type="Proteomes" id="UP000183508"/>
    </source>
</evidence>
<dbReference type="Proteomes" id="UP000183508">
    <property type="component" value="Unassembled WGS sequence"/>
</dbReference>
<sequence>MEHNTITLEWFDRFIQPGYECIRPLFHPYSVSGLIIGARRRRCTISKREEVLSELKRLVDDNGDVDFSLCFGTDAAPKWT</sequence>
<evidence type="ECO:0000313" key="1">
    <source>
        <dbReference type="EMBL" id="SFU81625.1"/>
    </source>
</evidence>
<accession>A0A1I7J8X5</accession>
<name>A0A1I7J8X5_9BACL</name>
<dbReference type="EMBL" id="FPBV01000009">
    <property type="protein sequence ID" value="SFU81625.1"/>
    <property type="molecule type" value="Genomic_DNA"/>
</dbReference>
<dbReference type="AlphaFoldDB" id="A0A1I7J8X5"/>
<proteinExistence type="predicted"/>
<protein>
    <submittedName>
        <fullName evidence="1">Uncharacterized protein</fullName>
    </submittedName>
</protein>
<keyword evidence="2" id="KW-1185">Reference proteome</keyword>
<organism evidence="1 2">
    <name type="scientific">Alicyclobacillus macrosporangiidus</name>
    <dbReference type="NCBI Taxonomy" id="392015"/>
    <lineage>
        <taxon>Bacteria</taxon>
        <taxon>Bacillati</taxon>
        <taxon>Bacillota</taxon>
        <taxon>Bacilli</taxon>
        <taxon>Bacillales</taxon>
        <taxon>Alicyclobacillaceae</taxon>
        <taxon>Alicyclobacillus</taxon>
    </lineage>
</organism>